<accession>A0A1C3D137</accession>
<dbReference type="AlphaFoldDB" id="A0A1C3D137"/>
<protein>
    <recommendedName>
        <fullName evidence="3">DUF1877 domain-containing protein</fullName>
    </recommendedName>
</protein>
<organism evidence="1 2">
    <name type="scientific">Acinetobacter celticus</name>
    <dbReference type="NCBI Taxonomy" id="1891224"/>
    <lineage>
        <taxon>Bacteria</taxon>
        <taxon>Pseudomonadati</taxon>
        <taxon>Pseudomonadota</taxon>
        <taxon>Gammaproteobacteria</taxon>
        <taxon>Moraxellales</taxon>
        <taxon>Moraxellaceae</taxon>
        <taxon>Acinetobacter</taxon>
    </lineage>
</organism>
<sequence>MQASLLLIHPNDLETLIIEAETIQYVLESSFIRQSFYLGNVWEALNQVLNPANQQAENSLKFIIQTEHPLSDKINQPSLVRYNTVVRVAEIQKNLQHLTVDEIKKRYQFTVANTAPEALEQELRLAELKLIYLQLQDFYREAIRNNWAVVSVFQEKIQPEKLI</sequence>
<reference evidence="1 2" key="1">
    <citation type="submission" date="2016-07" db="EMBL/GenBank/DDBJ databases">
        <title>Acinetobacter sp. ANC 4603.</title>
        <authorList>
            <person name="Radolfova-Krizova L."/>
            <person name="Nemec A."/>
        </authorList>
    </citation>
    <scope>NUCLEOTIDE SEQUENCE [LARGE SCALE GENOMIC DNA]</scope>
    <source>
        <strain evidence="1 2">ANC 4603</strain>
    </source>
</reference>
<proteinExistence type="predicted"/>
<dbReference type="InterPro" id="IPR015068">
    <property type="entry name" value="DUF1877"/>
</dbReference>
<comment type="caution">
    <text evidence="1">The sequence shown here is derived from an EMBL/GenBank/DDBJ whole genome shotgun (WGS) entry which is preliminary data.</text>
</comment>
<dbReference type="SUPFAM" id="SSF111069">
    <property type="entry name" value="Hypothetical protein yfbM"/>
    <property type="match status" value="1"/>
</dbReference>
<dbReference type="InterPro" id="IPR035944">
    <property type="entry name" value="YfbM-like_sf"/>
</dbReference>
<dbReference type="Gene3D" id="3.40.1760.10">
    <property type="entry name" value="YfbM-like super family"/>
    <property type="match status" value="1"/>
</dbReference>
<evidence type="ECO:0000313" key="2">
    <source>
        <dbReference type="Proteomes" id="UP000186553"/>
    </source>
</evidence>
<keyword evidence="2" id="KW-1185">Reference proteome</keyword>
<dbReference type="Pfam" id="PF08974">
    <property type="entry name" value="DUF1877"/>
    <property type="match status" value="1"/>
</dbReference>
<evidence type="ECO:0000313" key="1">
    <source>
        <dbReference type="EMBL" id="ODA14751.1"/>
    </source>
</evidence>
<gene>
    <name evidence="1" type="ORF">BBP83_02875</name>
</gene>
<dbReference type="EMBL" id="MBDL01000001">
    <property type="protein sequence ID" value="ODA14751.1"/>
    <property type="molecule type" value="Genomic_DNA"/>
</dbReference>
<dbReference type="Proteomes" id="UP000186553">
    <property type="component" value="Unassembled WGS sequence"/>
</dbReference>
<evidence type="ECO:0008006" key="3">
    <source>
        <dbReference type="Google" id="ProtNLM"/>
    </source>
</evidence>
<dbReference type="OrthoDB" id="6711401at2"/>
<name>A0A1C3D137_9GAMM</name>
<dbReference type="RefSeq" id="WP_068885887.1">
    <property type="nucleotide sequence ID" value="NZ_CBCRUU010000005.1"/>
</dbReference>